<evidence type="ECO:0000256" key="6">
    <source>
        <dbReference type="ARBA" id="ARBA00023136"/>
    </source>
</evidence>
<evidence type="ECO:0000256" key="4">
    <source>
        <dbReference type="ARBA" id="ARBA00022847"/>
    </source>
</evidence>
<evidence type="ECO:0000256" key="5">
    <source>
        <dbReference type="ARBA" id="ARBA00022989"/>
    </source>
</evidence>
<dbReference type="OrthoDB" id="203097at2759"/>
<dbReference type="EMBL" id="CAIIXF020000001">
    <property type="protein sequence ID" value="CAH1773363.1"/>
    <property type="molecule type" value="Genomic_DNA"/>
</dbReference>
<keyword evidence="3" id="KW-0812">Transmembrane</keyword>
<organism evidence="7 8">
    <name type="scientific">Owenia fusiformis</name>
    <name type="common">Polychaete worm</name>
    <dbReference type="NCBI Taxonomy" id="6347"/>
    <lineage>
        <taxon>Eukaryota</taxon>
        <taxon>Metazoa</taxon>
        <taxon>Spiralia</taxon>
        <taxon>Lophotrochozoa</taxon>
        <taxon>Annelida</taxon>
        <taxon>Polychaeta</taxon>
        <taxon>Sedentaria</taxon>
        <taxon>Canalipalpata</taxon>
        <taxon>Sabellida</taxon>
        <taxon>Oweniida</taxon>
        <taxon>Oweniidae</taxon>
        <taxon>Owenia</taxon>
    </lineage>
</organism>
<comment type="caution">
    <text evidence="7">The sequence shown here is derived from an EMBL/GenBank/DDBJ whole genome shotgun (WGS) entry which is preliminary data.</text>
</comment>
<keyword evidence="5" id="KW-1133">Transmembrane helix</keyword>
<sequence length="507" mass="55254">MMFLILSGILSVHIGNVETQNVGVIAITNLTLNPPSLLGLLENDEQTITLNYVCCVGDMIRQVMTVVTEHPNIAVISQNATHLLGRPDEDDDGPFQRQVYVVIRGVRLGYTSLTIHLHESKEAINSRTVVHSGYVISVVRQDRPLDIAFRVLTALFVVMFNFIMGCTLEIAVILKILKKPIAPTVGFCCQFIIMPLLGLALTNIFGLMGGIGLGLLVISCSPGGGSSNVWTVLLGGELNLSICMTFLSTVGSLGMMPLWLFALARFYVSNNVVIPFENIVISLVSIIIPVTIGMVVRKYKENIALKISKIIKPFAVLFIIFIAGFGSYVNSYMFTLMAERPLLFPAGMLLPWCGFSIGLLVAFILRQPFKTAKTIAFETGIQNIGIAIILLQFSLPKPDGDLAVVMPVIVAIFTPIPLQIIFVGLLIRRCIKKRSNPEDGNKDTDQISDSDLNINHVAGKIADTNGYRISTDQNGLIKGDQYSNLSGGLENRCSSISLSISSFETSV</sequence>
<gene>
    <name evidence="7" type="ORF">OFUS_LOCUS973</name>
</gene>
<proteinExistence type="inferred from homology"/>
<name>A0A8J1U8Q2_OWEFU</name>
<dbReference type="InterPro" id="IPR002657">
    <property type="entry name" value="BilAc:Na_symport/Acr3"/>
</dbReference>
<dbReference type="Gene3D" id="1.20.1530.20">
    <property type="match status" value="1"/>
</dbReference>
<protein>
    <submittedName>
        <fullName evidence="7">Uncharacterized protein</fullName>
    </submittedName>
</protein>
<dbReference type="Pfam" id="PF01758">
    <property type="entry name" value="SBF"/>
    <property type="match status" value="1"/>
</dbReference>
<dbReference type="InterPro" id="IPR004710">
    <property type="entry name" value="Bilac:Na_transpt"/>
</dbReference>
<dbReference type="Proteomes" id="UP000749559">
    <property type="component" value="Unassembled WGS sequence"/>
</dbReference>
<dbReference type="PANTHER" id="PTHR10361">
    <property type="entry name" value="SODIUM-BILE ACID COTRANSPORTER"/>
    <property type="match status" value="1"/>
</dbReference>
<keyword evidence="4" id="KW-0769">Symport</keyword>
<dbReference type="InterPro" id="IPR038770">
    <property type="entry name" value="Na+/solute_symporter_sf"/>
</dbReference>
<evidence type="ECO:0000256" key="1">
    <source>
        <dbReference type="ARBA" id="ARBA00004141"/>
    </source>
</evidence>
<keyword evidence="8" id="KW-1185">Reference proteome</keyword>
<evidence type="ECO:0000313" key="8">
    <source>
        <dbReference type="Proteomes" id="UP000749559"/>
    </source>
</evidence>
<dbReference type="AlphaFoldDB" id="A0A8J1U8Q2"/>
<evidence type="ECO:0000313" key="7">
    <source>
        <dbReference type="EMBL" id="CAH1773363.1"/>
    </source>
</evidence>
<comment type="subcellular location">
    <subcellularLocation>
        <location evidence="1">Membrane</location>
        <topology evidence="1">Multi-pass membrane protein</topology>
    </subcellularLocation>
</comment>
<keyword evidence="6" id="KW-0472">Membrane</keyword>
<accession>A0A8J1U8Q2</accession>
<reference evidence="7" key="1">
    <citation type="submission" date="2022-03" db="EMBL/GenBank/DDBJ databases">
        <authorList>
            <person name="Martin C."/>
        </authorList>
    </citation>
    <scope>NUCLEOTIDE SEQUENCE</scope>
</reference>
<evidence type="ECO:0000256" key="2">
    <source>
        <dbReference type="ARBA" id="ARBA00006528"/>
    </source>
</evidence>
<dbReference type="GO" id="GO:0016020">
    <property type="term" value="C:membrane"/>
    <property type="evidence" value="ECO:0007669"/>
    <property type="project" value="UniProtKB-SubCell"/>
</dbReference>
<dbReference type="PANTHER" id="PTHR10361:SF28">
    <property type="entry name" value="P3 PROTEIN-RELATED"/>
    <property type="match status" value="1"/>
</dbReference>
<evidence type="ECO:0000256" key="3">
    <source>
        <dbReference type="ARBA" id="ARBA00022692"/>
    </source>
</evidence>
<comment type="similarity">
    <text evidence="2">Belongs to the bile acid:sodium symporter (BASS) (TC 2.A.28) family.</text>
</comment>
<keyword evidence="4" id="KW-0813">Transport</keyword>
<dbReference type="GO" id="GO:0015293">
    <property type="term" value="F:symporter activity"/>
    <property type="evidence" value="ECO:0007669"/>
    <property type="project" value="UniProtKB-KW"/>
</dbReference>